<dbReference type="Proteomes" id="UP000005239">
    <property type="component" value="Unassembled WGS sequence"/>
</dbReference>
<evidence type="ECO:0000313" key="1">
    <source>
        <dbReference type="EnsemblMetazoa" id="PPA26445.1"/>
    </source>
</evidence>
<accession>A0A2A6C7V7</accession>
<dbReference type="EnsemblMetazoa" id="PPA26445.1">
    <property type="protein sequence ID" value="PPA26445.1"/>
    <property type="gene ID" value="WBGene00115999"/>
</dbReference>
<evidence type="ECO:0000313" key="2">
    <source>
        <dbReference type="Proteomes" id="UP000005239"/>
    </source>
</evidence>
<sequence>MSLSLMEVSSDSEDEPMFTADEREGVCISVSFPHHESIRFPFRRRRILEQQFIEQCTRLRQLHEAREARALMGERVEEVENEEDHEEQRLNRLPIDSEMVRRHTEAEIHRHAVAQTQAWRAFSDAVNQAAEAAADLAVVMDAVTLASRVPDLPEPCEPENDKESDKP</sequence>
<reference evidence="2" key="1">
    <citation type="journal article" date="2008" name="Nat. Genet.">
        <title>The Pristionchus pacificus genome provides a unique perspective on nematode lifestyle and parasitism.</title>
        <authorList>
            <person name="Dieterich C."/>
            <person name="Clifton S.W."/>
            <person name="Schuster L.N."/>
            <person name="Chinwalla A."/>
            <person name="Delehaunty K."/>
            <person name="Dinkelacker I."/>
            <person name="Fulton L."/>
            <person name="Fulton R."/>
            <person name="Godfrey J."/>
            <person name="Minx P."/>
            <person name="Mitreva M."/>
            <person name="Roeseler W."/>
            <person name="Tian H."/>
            <person name="Witte H."/>
            <person name="Yang S.P."/>
            <person name="Wilson R.K."/>
            <person name="Sommer R.J."/>
        </authorList>
    </citation>
    <scope>NUCLEOTIDE SEQUENCE [LARGE SCALE GENOMIC DNA]</scope>
    <source>
        <strain evidence="2">PS312</strain>
    </source>
</reference>
<reference evidence="1" key="2">
    <citation type="submission" date="2022-06" db="UniProtKB">
        <authorList>
            <consortium name="EnsemblMetazoa"/>
        </authorList>
    </citation>
    <scope>IDENTIFICATION</scope>
    <source>
        <strain evidence="1">PS312</strain>
    </source>
</reference>
<protein>
    <submittedName>
        <fullName evidence="1">Uncharacterized protein</fullName>
    </submittedName>
</protein>
<name>A0A2A6C7V7_PRIPA</name>
<organism evidence="1 2">
    <name type="scientific">Pristionchus pacificus</name>
    <name type="common">Parasitic nematode worm</name>
    <dbReference type="NCBI Taxonomy" id="54126"/>
    <lineage>
        <taxon>Eukaryota</taxon>
        <taxon>Metazoa</taxon>
        <taxon>Ecdysozoa</taxon>
        <taxon>Nematoda</taxon>
        <taxon>Chromadorea</taxon>
        <taxon>Rhabditida</taxon>
        <taxon>Rhabditina</taxon>
        <taxon>Diplogasteromorpha</taxon>
        <taxon>Diplogasteroidea</taxon>
        <taxon>Neodiplogasteridae</taxon>
        <taxon>Pristionchus</taxon>
    </lineage>
</organism>
<accession>A0A8R1YKM2</accession>
<dbReference type="AlphaFoldDB" id="A0A2A6C7V7"/>
<proteinExistence type="predicted"/>
<gene>
    <name evidence="1" type="primary">WBGene00115999</name>
</gene>
<keyword evidence="2" id="KW-1185">Reference proteome</keyword>